<feature type="domain" description="Polymerase nucleotidyl transferase" evidence="1">
    <location>
        <begin position="7"/>
        <end position="101"/>
    </location>
</feature>
<dbReference type="InterPro" id="IPR043519">
    <property type="entry name" value="NT_sf"/>
</dbReference>
<dbReference type="Pfam" id="PF01909">
    <property type="entry name" value="NTP_transf_2"/>
    <property type="match status" value="1"/>
</dbReference>
<dbReference type="Proteomes" id="UP000176287">
    <property type="component" value="Unassembled WGS sequence"/>
</dbReference>
<dbReference type="SUPFAM" id="SSF81301">
    <property type="entry name" value="Nucleotidyltransferase"/>
    <property type="match status" value="1"/>
</dbReference>
<comment type="caution">
    <text evidence="2">The sequence shown here is derived from an EMBL/GenBank/DDBJ whole genome shotgun (WGS) entry which is preliminary data.</text>
</comment>
<name>A0A1G2CEY1_9BACT</name>
<accession>A0A1G2CEY1</accession>
<evidence type="ECO:0000259" key="1">
    <source>
        <dbReference type="Pfam" id="PF01909"/>
    </source>
</evidence>
<proteinExistence type="predicted"/>
<protein>
    <recommendedName>
        <fullName evidence="1">Polymerase nucleotidyl transferase domain-containing protein</fullName>
    </recommendedName>
</protein>
<gene>
    <name evidence="2" type="ORF">A3B13_02105</name>
</gene>
<organism evidence="2 3">
    <name type="scientific">Candidatus Liptonbacteria bacterium RIFCSPLOWO2_01_FULL_45_15</name>
    <dbReference type="NCBI Taxonomy" id="1798649"/>
    <lineage>
        <taxon>Bacteria</taxon>
        <taxon>Candidatus Liptoniibacteriota</taxon>
    </lineage>
</organism>
<evidence type="ECO:0000313" key="2">
    <source>
        <dbReference type="EMBL" id="OGY99958.1"/>
    </source>
</evidence>
<dbReference type="GO" id="GO:0016779">
    <property type="term" value="F:nucleotidyltransferase activity"/>
    <property type="evidence" value="ECO:0007669"/>
    <property type="project" value="InterPro"/>
</dbReference>
<dbReference type="EMBL" id="MHKZ01000032">
    <property type="protein sequence ID" value="OGY99958.1"/>
    <property type="molecule type" value="Genomic_DNA"/>
</dbReference>
<evidence type="ECO:0000313" key="3">
    <source>
        <dbReference type="Proteomes" id="UP000176287"/>
    </source>
</evidence>
<dbReference type="InterPro" id="IPR002934">
    <property type="entry name" value="Polymerase_NTP_transf_dom"/>
</dbReference>
<reference evidence="2 3" key="1">
    <citation type="journal article" date="2016" name="Nat. Commun.">
        <title>Thousands of microbial genomes shed light on interconnected biogeochemical processes in an aquifer system.</title>
        <authorList>
            <person name="Anantharaman K."/>
            <person name="Brown C.T."/>
            <person name="Hug L.A."/>
            <person name="Sharon I."/>
            <person name="Castelle C.J."/>
            <person name="Probst A.J."/>
            <person name="Thomas B.C."/>
            <person name="Singh A."/>
            <person name="Wilkins M.J."/>
            <person name="Karaoz U."/>
            <person name="Brodie E.L."/>
            <person name="Williams K.H."/>
            <person name="Hubbard S.S."/>
            <person name="Banfield J.F."/>
        </authorList>
    </citation>
    <scope>NUCLEOTIDE SEQUENCE [LARGE SCALE GENOMIC DNA]</scope>
</reference>
<dbReference type="AlphaFoldDB" id="A0A1G2CEY1"/>
<dbReference type="STRING" id="1798649.A3B13_02105"/>
<dbReference type="Gene3D" id="3.30.460.10">
    <property type="entry name" value="Beta Polymerase, domain 2"/>
    <property type="match status" value="1"/>
</dbReference>
<sequence length="249" mass="28870">MKLLPIIEKVKGEILKKTKPASIFLYGSYNSSEYLPGTSDLEIGVLRKKKEYAPSTTLRHIAQKYSTEKVRLRIYPYDIRGFEEGTINSPFTKSVFIRHTILTAETIWGEKIIENLPLPTITFLDAYREACFTTMRALSALFFLRANKMKEAIEMTYKACLFATLSMEYLNGDFPIGFADIVKASKKLKLSAEERVLIHNAHKLRRGKLKLSKEEMYNFVFSVMNYCSKTVESRIRRQLERRGDRILIR</sequence>